<evidence type="ECO:0000256" key="12">
    <source>
        <dbReference type="SAM" id="MobiDB-lite"/>
    </source>
</evidence>
<name>A0A9W2ZJ45_BIOGL</name>
<dbReference type="SMART" id="SM01332">
    <property type="entry name" value="Cyclin_C"/>
    <property type="match status" value="1"/>
</dbReference>
<dbReference type="InterPro" id="IPR036915">
    <property type="entry name" value="Cyclin-like_sf"/>
</dbReference>
<dbReference type="GeneID" id="106067840"/>
<evidence type="ECO:0000256" key="6">
    <source>
        <dbReference type="ARBA" id="ARBA00022618"/>
    </source>
</evidence>
<sequence length="1149" mass="127356">MTTMLFSLLSAFKNLGSLKIRIQTEENVAHQTETLSQEMLTPTLYRPRTRSTVTIWNLPDSVLVHILKGMHIRDILSFRSVHPSLCNLVDSNCSLWSHMTFADSWPCPNNLHHFVKASEKRNVEATIKLAVAYLYKEGLTGDGVSKLSEDAARYLCQAEQLTPNTFPFFWIFIRPPWSLDGSCCKVQTFQHIKTFLEKCKNPDLACGVALTLKLQRLSKQEYSKLEEDKYFKMAIGLNSAAAMFFSMLEDTSLEEPDKARELERIRLLRQLASSNVLEAKLNLIKCYTQGQFGGISCQMAQEFVQDFFMSSKPSGIHLTFNGGRTSDISRYILVDWLVEVVGMKDFSAHTLYLAVSMFDRFLQVRKVQRSQVQLLGVAAMVVSSRFLGFDILTIKEAAWLTDNSYTYHDVVKMMGELVAALGGNIRVLTIQDYVKVLVAIVGETGYSAMLIEYLAMLCLLQSEMGQYSPAEVAASCMLLSRLLLNHTDSWSPQLQDWTGFSQDSLSLCTFHIYNKCLLEGSEIDYRETKLKAVKMRYADANRFSVSNIEIIGHKELCRRLGVTKLISHGKDSKAIKFRNTDELIMSPRRNMGANYHRHSVTLDRKHMDRSNAATPPIKKVYKLEEGVSGYEGDLEDDSDESVSDKSDFLYELNEDIERSSILDTSYDKEWDADVSLLEENTSFDMSLLDEDTKSNCLQDEGQGCASSKKITCLSSMCQSGTNLTCHASKSPSSCISNCSCKSLYNLGTISDHQETFGSFSVSPLSLSSISSPEPAPQFQASVQNVRSCIPCGSIQSVPKGSKRNKLATYCDNMDSQSYCKSSYIKTKSSVELTSGNSAALNTLAKSKSESALCEPSCSYAVHPDSASSSKADGNISQNRFLISTKSFYSQKHSVTSALSEPSCSYAVHPDSASSSKAEGNISQNRFLISTKSFYSQKHSVTSSSKTSIKLSSAGSSKKLKKSSSSTRSSYSTQESCPPNSGSKCNEFIPVSSDSSQRNYQYLPTSPNSSPTSLSGVTPYQSNPVVKASRGPRFYSLPACSQALDSLSLPSTPESISDSTLVVKSNGFPGPMVDEAFNYSLKKARMDYSELCRDMKSIAFKPTTSDLNSCDNQSTSSVHTSGTTQQLFPPEKQSRVGVNTLLRRKRKSNL</sequence>
<dbReference type="InterPro" id="IPR004367">
    <property type="entry name" value="Cyclin_C-dom"/>
</dbReference>
<dbReference type="PROSITE" id="PS50181">
    <property type="entry name" value="FBOX"/>
    <property type="match status" value="1"/>
</dbReference>
<dbReference type="Pfam" id="PF00646">
    <property type="entry name" value="F-box"/>
    <property type="match status" value="1"/>
</dbReference>
<evidence type="ECO:0000256" key="5">
    <source>
        <dbReference type="ARBA" id="ARBA00022490"/>
    </source>
</evidence>
<dbReference type="InterPro" id="IPR039361">
    <property type="entry name" value="Cyclin"/>
</dbReference>
<dbReference type="SMART" id="SM00256">
    <property type="entry name" value="FBOX"/>
    <property type="match status" value="1"/>
</dbReference>
<feature type="compositionally biased region" description="Polar residues" evidence="12">
    <location>
        <begin position="991"/>
        <end position="1001"/>
    </location>
</feature>
<evidence type="ECO:0000256" key="2">
    <source>
        <dbReference type="ARBA" id="ARBA00004556"/>
    </source>
</evidence>
<evidence type="ECO:0000256" key="11">
    <source>
        <dbReference type="RuleBase" id="RU000383"/>
    </source>
</evidence>
<dbReference type="InterPro" id="IPR036047">
    <property type="entry name" value="F-box-like_dom_sf"/>
</dbReference>
<dbReference type="SUPFAM" id="SSF81383">
    <property type="entry name" value="F-box domain"/>
    <property type="match status" value="1"/>
</dbReference>
<keyword evidence="6" id="KW-0132">Cell division</keyword>
<dbReference type="SUPFAM" id="SSF47954">
    <property type="entry name" value="Cyclin-like"/>
    <property type="match status" value="2"/>
</dbReference>
<dbReference type="PANTHER" id="PTHR10177">
    <property type="entry name" value="CYCLINS"/>
    <property type="match status" value="1"/>
</dbReference>
<keyword evidence="8 11" id="KW-0195">Cyclin</keyword>
<comment type="subcellular location">
    <subcellularLocation>
        <location evidence="1">Cytoplasm</location>
        <location evidence="1">Cytoskeleton</location>
        <location evidence="1">Microtubule organizing center</location>
        <location evidence="1">Centrosome</location>
        <location evidence="1">Centriole</location>
    </subcellularLocation>
    <subcellularLocation>
        <location evidence="2">Cytoplasm</location>
        <location evidence="2">Perinuclear region</location>
    </subcellularLocation>
</comment>
<evidence type="ECO:0000256" key="1">
    <source>
        <dbReference type="ARBA" id="ARBA00004114"/>
    </source>
</evidence>
<feature type="domain" description="F-box" evidence="13">
    <location>
        <begin position="52"/>
        <end position="99"/>
    </location>
</feature>
<dbReference type="Proteomes" id="UP001165740">
    <property type="component" value="Chromosome 2"/>
</dbReference>
<keyword evidence="14" id="KW-1185">Reference proteome</keyword>
<gene>
    <name evidence="15" type="primary">LOC106067840</name>
</gene>
<feature type="region of interest" description="Disordered" evidence="12">
    <location>
        <begin position="1103"/>
        <end position="1133"/>
    </location>
</feature>
<dbReference type="InterPro" id="IPR048258">
    <property type="entry name" value="Cyclins_cyclin-box"/>
</dbReference>
<dbReference type="GO" id="GO:0048471">
    <property type="term" value="C:perinuclear region of cytoplasm"/>
    <property type="evidence" value="ECO:0007669"/>
    <property type="project" value="UniProtKB-SubCell"/>
</dbReference>
<dbReference type="Pfam" id="PF00134">
    <property type="entry name" value="Cyclin_N"/>
    <property type="match status" value="1"/>
</dbReference>
<keyword evidence="7" id="KW-0498">Mitosis</keyword>
<evidence type="ECO:0000259" key="13">
    <source>
        <dbReference type="PROSITE" id="PS50181"/>
    </source>
</evidence>
<keyword evidence="10" id="KW-0131">Cell cycle</keyword>
<dbReference type="InterPro" id="IPR006671">
    <property type="entry name" value="Cyclin_N"/>
</dbReference>
<accession>A0A9W2ZJ45</accession>
<dbReference type="CDD" id="cd20521">
    <property type="entry name" value="CYCLIN_CCNF_rpt1"/>
    <property type="match status" value="1"/>
</dbReference>
<dbReference type="CDD" id="cd20522">
    <property type="entry name" value="CYCLIN_CCNF_rpt2"/>
    <property type="match status" value="1"/>
</dbReference>
<reference evidence="15" key="1">
    <citation type="submission" date="2025-08" db="UniProtKB">
        <authorList>
            <consortium name="RefSeq"/>
        </authorList>
    </citation>
    <scope>IDENTIFICATION</scope>
</reference>
<feature type="region of interest" description="Disordered" evidence="12">
    <location>
        <begin position="945"/>
        <end position="1017"/>
    </location>
</feature>
<dbReference type="OMA" id="TDERITH"/>
<dbReference type="OrthoDB" id="5590282at2759"/>
<evidence type="ECO:0000313" key="15">
    <source>
        <dbReference type="RefSeq" id="XP_055874942.1"/>
    </source>
</evidence>
<dbReference type="InterPro" id="IPR013763">
    <property type="entry name" value="Cyclin-like_dom"/>
</dbReference>
<evidence type="ECO:0000256" key="3">
    <source>
        <dbReference type="ARBA" id="ARBA00006955"/>
    </source>
</evidence>
<keyword evidence="5" id="KW-0963">Cytoplasm</keyword>
<organism evidence="14 15">
    <name type="scientific">Biomphalaria glabrata</name>
    <name type="common">Bloodfluke planorb</name>
    <name type="synonym">Freshwater snail</name>
    <dbReference type="NCBI Taxonomy" id="6526"/>
    <lineage>
        <taxon>Eukaryota</taxon>
        <taxon>Metazoa</taxon>
        <taxon>Spiralia</taxon>
        <taxon>Lophotrochozoa</taxon>
        <taxon>Mollusca</taxon>
        <taxon>Gastropoda</taxon>
        <taxon>Heterobranchia</taxon>
        <taxon>Euthyneura</taxon>
        <taxon>Panpulmonata</taxon>
        <taxon>Hygrophila</taxon>
        <taxon>Lymnaeoidea</taxon>
        <taxon>Planorbidae</taxon>
        <taxon>Biomphalaria</taxon>
    </lineage>
</organism>
<dbReference type="SMART" id="SM00385">
    <property type="entry name" value="CYCLIN"/>
    <property type="match status" value="2"/>
</dbReference>
<dbReference type="Gene3D" id="1.10.472.10">
    <property type="entry name" value="Cyclin-like"/>
    <property type="match status" value="2"/>
</dbReference>
<evidence type="ECO:0000256" key="8">
    <source>
        <dbReference type="ARBA" id="ARBA00023127"/>
    </source>
</evidence>
<dbReference type="Pfam" id="PF02984">
    <property type="entry name" value="Cyclin_C"/>
    <property type="match status" value="1"/>
</dbReference>
<protein>
    <recommendedName>
        <fullName evidence="4">Cyclin-F</fullName>
    </recommendedName>
</protein>
<feature type="compositionally biased region" description="Low complexity" evidence="12">
    <location>
        <begin position="1002"/>
        <end position="1014"/>
    </location>
</feature>
<dbReference type="PROSITE" id="PS00292">
    <property type="entry name" value="CYCLINS"/>
    <property type="match status" value="1"/>
</dbReference>
<dbReference type="FunFam" id="1.10.472.10:FF:000038">
    <property type="entry name" value="Cyclin F"/>
    <property type="match status" value="1"/>
</dbReference>
<feature type="compositionally biased region" description="Polar residues" evidence="12">
    <location>
        <begin position="1103"/>
        <end position="1126"/>
    </location>
</feature>
<keyword evidence="9" id="KW-0206">Cytoskeleton</keyword>
<evidence type="ECO:0000256" key="4">
    <source>
        <dbReference type="ARBA" id="ARBA00019493"/>
    </source>
</evidence>
<dbReference type="CDD" id="cd22082">
    <property type="entry name" value="F-box_FBXO1"/>
    <property type="match status" value="1"/>
</dbReference>
<dbReference type="RefSeq" id="XP_055874942.1">
    <property type="nucleotide sequence ID" value="XM_056018967.1"/>
</dbReference>
<feature type="compositionally biased region" description="Low complexity" evidence="12">
    <location>
        <begin position="945"/>
        <end position="975"/>
    </location>
</feature>
<dbReference type="InterPro" id="IPR001810">
    <property type="entry name" value="F-box_dom"/>
</dbReference>
<dbReference type="AlphaFoldDB" id="A0A9W2ZJ45"/>
<evidence type="ECO:0000256" key="7">
    <source>
        <dbReference type="ARBA" id="ARBA00022776"/>
    </source>
</evidence>
<proteinExistence type="inferred from homology"/>
<comment type="similarity">
    <text evidence="3">Belongs to the cyclin family. Cyclin AB subfamily.</text>
</comment>
<dbReference type="GO" id="GO:0005814">
    <property type="term" value="C:centriole"/>
    <property type="evidence" value="ECO:0007669"/>
    <property type="project" value="UniProtKB-SubCell"/>
</dbReference>
<evidence type="ECO:0000256" key="10">
    <source>
        <dbReference type="ARBA" id="ARBA00023306"/>
    </source>
</evidence>
<evidence type="ECO:0000256" key="9">
    <source>
        <dbReference type="ARBA" id="ARBA00023212"/>
    </source>
</evidence>
<dbReference type="GO" id="GO:0051301">
    <property type="term" value="P:cell division"/>
    <property type="evidence" value="ECO:0007669"/>
    <property type="project" value="UniProtKB-KW"/>
</dbReference>
<evidence type="ECO:0000313" key="14">
    <source>
        <dbReference type="Proteomes" id="UP001165740"/>
    </source>
</evidence>